<keyword evidence="1" id="KW-1133">Transmembrane helix</keyword>
<reference evidence="2 3" key="1">
    <citation type="submission" date="2024-01" db="EMBL/GenBank/DDBJ databases">
        <title>Uliginosibacterium soil sp. nov.</title>
        <authorList>
            <person name="Lv Y."/>
        </authorList>
    </citation>
    <scope>NUCLEOTIDE SEQUENCE [LARGE SCALE GENOMIC DNA]</scope>
    <source>
        <strain evidence="2 3">H3</strain>
    </source>
</reference>
<organism evidence="2 3">
    <name type="scientific">Uliginosibacterium silvisoli</name>
    <dbReference type="NCBI Taxonomy" id="3114758"/>
    <lineage>
        <taxon>Bacteria</taxon>
        <taxon>Pseudomonadati</taxon>
        <taxon>Pseudomonadota</taxon>
        <taxon>Betaproteobacteria</taxon>
        <taxon>Rhodocyclales</taxon>
        <taxon>Zoogloeaceae</taxon>
        <taxon>Uliginosibacterium</taxon>
    </lineage>
</organism>
<proteinExistence type="predicted"/>
<keyword evidence="1" id="KW-0812">Transmembrane</keyword>
<evidence type="ECO:0000313" key="3">
    <source>
        <dbReference type="Proteomes" id="UP001331561"/>
    </source>
</evidence>
<name>A0ABU6JZZ9_9RHOO</name>
<feature type="transmembrane region" description="Helical" evidence="1">
    <location>
        <begin position="49"/>
        <end position="72"/>
    </location>
</feature>
<evidence type="ECO:0000313" key="2">
    <source>
        <dbReference type="EMBL" id="MEC5384861.1"/>
    </source>
</evidence>
<keyword evidence="3" id="KW-1185">Reference proteome</keyword>
<dbReference type="Proteomes" id="UP001331561">
    <property type="component" value="Unassembled WGS sequence"/>
</dbReference>
<dbReference type="RefSeq" id="WP_327597827.1">
    <property type="nucleotide sequence ID" value="NZ_JAYXHS010000001.1"/>
</dbReference>
<evidence type="ECO:0000256" key="1">
    <source>
        <dbReference type="SAM" id="Phobius"/>
    </source>
</evidence>
<feature type="transmembrane region" description="Helical" evidence="1">
    <location>
        <begin position="156"/>
        <end position="175"/>
    </location>
</feature>
<keyword evidence="1" id="KW-0472">Membrane</keyword>
<feature type="transmembrane region" description="Helical" evidence="1">
    <location>
        <begin position="97"/>
        <end position="114"/>
    </location>
</feature>
<accession>A0ABU6JZZ9</accession>
<gene>
    <name evidence="2" type="ORF">VVD49_03960</name>
</gene>
<dbReference type="EMBL" id="JAYXHS010000001">
    <property type="protein sequence ID" value="MEC5384861.1"/>
    <property type="molecule type" value="Genomic_DNA"/>
</dbReference>
<feature type="transmembrane region" description="Helical" evidence="1">
    <location>
        <begin position="9"/>
        <end position="29"/>
    </location>
</feature>
<protein>
    <submittedName>
        <fullName evidence="2">Uncharacterized protein</fullName>
    </submittedName>
</protein>
<comment type="caution">
    <text evidence="2">The sequence shown here is derived from an EMBL/GenBank/DDBJ whole genome shotgun (WGS) entry which is preliminary data.</text>
</comment>
<sequence length="278" mass="30881">MSGKSFSHSVVATSVALGSSMLYLVAYWGSFDLNPFEFLSLDDMLRTSIYPLFGYVATAVLYLMLFGAIATYDDTHEIALASPLTERPRSVSRRIKIKIYAILAVVATACFAYALTTSSWWYGLYVLALMLALPLGKHIAMSRILSELVPDEPLRVFVAICVLAIPLLSFAHGIAKAHKLIFSRGDFSFVCPAQVKHPKSNSLASDAELRFIGKADDYFFFVQDPDITSVRILKFEDFVDLTLHRSVELQLARAPTGKKTIEFDCAMVKLTLSRKAVE</sequence>